<dbReference type="Pfam" id="PF02779">
    <property type="entry name" value="Transket_pyr"/>
    <property type="match status" value="1"/>
</dbReference>
<protein>
    <submittedName>
        <fullName evidence="5">Acetoin dehydrogenase</fullName>
    </submittedName>
</protein>
<proteinExistence type="predicted"/>
<dbReference type="PANTHER" id="PTHR43257:SF2">
    <property type="entry name" value="PYRUVATE DEHYDROGENASE E1 COMPONENT SUBUNIT BETA"/>
    <property type="match status" value="1"/>
</dbReference>
<sequence length="351" mass="38245">MSHTTMNAATAINRALHLAMEQDERTLCLGLGVDDPKAIFGTTTGLQERFGAERVFDTPTSENAMTGIAIGAALAGMRPVMCHQRLDFFLLALDQLVNNAAKWHYTFDRPVPLTIRLIMGRGWGQGPTHAQNLQSWFAHVPGLKVVMPSSAADAKGLLLSSIFDDDPVVFLEHRWLHFAQGEVPDGDVRVPLGRAAVLREGDAVTIVAMSYMTVEALHACRALESAGIACELIDLRTVRPIDWPAIFASVRHTGRLLALDTGAQTGSVAGEIVARVAMECWGDLKAPPARLALPDCPEPTSYGLTRHFYPGAEAIMLRIGQMLGIERLPLEHLPERHAHHDVPGSWFSGPF</sequence>
<dbReference type="FunFam" id="3.40.50.970:FF:000001">
    <property type="entry name" value="Pyruvate dehydrogenase E1 beta subunit"/>
    <property type="match status" value="1"/>
</dbReference>
<comment type="cofactor">
    <cofactor evidence="1">
        <name>thiamine diphosphate</name>
        <dbReference type="ChEBI" id="CHEBI:58937"/>
    </cofactor>
</comment>
<dbReference type="Gene3D" id="3.40.50.970">
    <property type="match status" value="1"/>
</dbReference>
<dbReference type="SUPFAM" id="SSF52518">
    <property type="entry name" value="Thiamin diphosphate-binding fold (THDP-binding)"/>
    <property type="match status" value="1"/>
</dbReference>
<dbReference type="InterPro" id="IPR033248">
    <property type="entry name" value="Transketolase_C"/>
</dbReference>
<comment type="caution">
    <text evidence="5">The sequence shown here is derived from an EMBL/GenBank/DDBJ whole genome shotgun (WGS) entry which is preliminary data.</text>
</comment>
<dbReference type="InterPro" id="IPR029061">
    <property type="entry name" value="THDP-binding"/>
</dbReference>
<reference evidence="5" key="2">
    <citation type="submission" date="2020-09" db="EMBL/GenBank/DDBJ databases">
        <authorList>
            <person name="Sun Q."/>
            <person name="Kim S."/>
        </authorList>
    </citation>
    <scope>NUCLEOTIDE SEQUENCE</scope>
    <source>
        <strain evidence="5">KCTC 32182</strain>
    </source>
</reference>
<evidence type="ECO:0000259" key="4">
    <source>
        <dbReference type="SMART" id="SM00861"/>
    </source>
</evidence>
<dbReference type="GO" id="GO:0016491">
    <property type="term" value="F:oxidoreductase activity"/>
    <property type="evidence" value="ECO:0007669"/>
    <property type="project" value="UniProtKB-KW"/>
</dbReference>
<name>A0A918P6U5_9NEIS</name>
<organism evidence="5 6">
    <name type="scientific">Paludibacterium paludis</name>
    <dbReference type="NCBI Taxonomy" id="1225769"/>
    <lineage>
        <taxon>Bacteria</taxon>
        <taxon>Pseudomonadati</taxon>
        <taxon>Pseudomonadota</taxon>
        <taxon>Betaproteobacteria</taxon>
        <taxon>Neisseriales</taxon>
        <taxon>Chromobacteriaceae</taxon>
        <taxon>Paludibacterium</taxon>
    </lineage>
</organism>
<dbReference type="AlphaFoldDB" id="A0A918P6U5"/>
<dbReference type="Pfam" id="PF02780">
    <property type="entry name" value="Transketolase_C"/>
    <property type="match status" value="1"/>
</dbReference>
<dbReference type="Proteomes" id="UP000645257">
    <property type="component" value="Unassembled WGS sequence"/>
</dbReference>
<dbReference type="RefSeq" id="WP_189536611.1">
    <property type="nucleotide sequence ID" value="NZ_BMYX01000025.1"/>
</dbReference>
<dbReference type="InterPro" id="IPR005475">
    <property type="entry name" value="Transketolase-like_Pyr-bd"/>
</dbReference>
<reference evidence="5" key="1">
    <citation type="journal article" date="2014" name="Int. J. Syst. Evol. Microbiol.">
        <title>Complete genome sequence of Corynebacterium casei LMG S-19264T (=DSM 44701T), isolated from a smear-ripened cheese.</title>
        <authorList>
            <consortium name="US DOE Joint Genome Institute (JGI-PGF)"/>
            <person name="Walter F."/>
            <person name="Albersmeier A."/>
            <person name="Kalinowski J."/>
            <person name="Ruckert C."/>
        </authorList>
    </citation>
    <scope>NUCLEOTIDE SEQUENCE</scope>
    <source>
        <strain evidence="5">KCTC 32182</strain>
    </source>
</reference>
<evidence type="ECO:0000256" key="3">
    <source>
        <dbReference type="ARBA" id="ARBA00023052"/>
    </source>
</evidence>
<accession>A0A918P6U5</accession>
<keyword evidence="3" id="KW-0786">Thiamine pyrophosphate</keyword>
<dbReference type="PANTHER" id="PTHR43257">
    <property type="entry name" value="PYRUVATE DEHYDROGENASE E1 COMPONENT BETA SUBUNIT"/>
    <property type="match status" value="1"/>
</dbReference>
<keyword evidence="2" id="KW-0560">Oxidoreductase</keyword>
<evidence type="ECO:0000256" key="1">
    <source>
        <dbReference type="ARBA" id="ARBA00001964"/>
    </source>
</evidence>
<dbReference type="SMART" id="SM00861">
    <property type="entry name" value="Transket_pyr"/>
    <property type="match status" value="1"/>
</dbReference>
<dbReference type="InterPro" id="IPR009014">
    <property type="entry name" value="Transketo_C/PFOR_II"/>
</dbReference>
<dbReference type="Gene3D" id="3.40.50.920">
    <property type="match status" value="1"/>
</dbReference>
<gene>
    <name evidence="5" type="ORF">GCM10011289_34240</name>
</gene>
<dbReference type="EMBL" id="BMYX01000025">
    <property type="protein sequence ID" value="GGY28042.1"/>
    <property type="molecule type" value="Genomic_DNA"/>
</dbReference>
<evidence type="ECO:0000313" key="5">
    <source>
        <dbReference type="EMBL" id="GGY28042.1"/>
    </source>
</evidence>
<feature type="domain" description="Transketolase-like pyrimidine-binding" evidence="4">
    <location>
        <begin position="6"/>
        <end position="178"/>
    </location>
</feature>
<evidence type="ECO:0000256" key="2">
    <source>
        <dbReference type="ARBA" id="ARBA00023002"/>
    </source>
</evidence>
<dbReference type="SUPFAM" id="SSF52922">
    <property type="entry name" value="TK C-terminal domain-like"/>
    <property type="match status" value="1"/>
</dbReference>
<keyword evidence="6" id="KW-1185">Reference proteome</keyword>
<dbReference type="CDD" id="cd07036">
    <property type="entry name" value="TPP_PYR_E1-PDHc-beta_like"/>
    <property type="match status" value="1"/>
</dbReference>
<evidence type="ECO:0000313" key="6">
    <source>
        <dbReference type="Proteomes" id="UP000645257"/>
    </source>
</evidence>